<protein>
    <submittedName>
        <fullName evidence="2">Uncharacterized protein</fullName>
    </submittedName>
</protein>
<proteinExistence type="predicted"/>
<dbReference type="Proteomes" id="UP000054826">
    <property type="component" value="Unassembled WGS sequence"/>
</dbReference>
<evidence type="ECO:0000313" key="2">
    <source>
        <dbReference type="EMBL" id="KRZ38339.1"/>
    </source>
</evidence>
<evidence type="ECO:0000313" key="4">
    <source>
        <dbReference type="Proteomes" id="UP000054826"/>
    </source>
</evidence>
<organism evidence="2 4">
    <name type="scientific">Trichinella pseudospiralis</name>
    <name type="common">Parasitic roundworm</name>
    <dbReference type="NCBI Taxonomy" id="6337"/>
    <lineage>
        <taxon>Eukaryota</taxon>
        <taxon>Metazoa</taxon>
        <taxon>Ecdysozoa</taxon>
        <taxon>Nematoda</taxon>
        <taxon>Enoplea</taxon>
        <taxon>Dorylaimia</taxon>
        <taxon>Trichinellida</taxon>
        <taxon>Trichinellidae</taxon>
        <taxon>Trichinella</taxon>
    </lineage>
</organism>
<dbReference type="EMBL" id="JYDV01000047">
    <property type="protein sequence ID" value="KRZ38339.1"/>
    <property type="molecule type" value="Genomic_DNA"/>
</dbReference>
<gene>
    <name evidence="1" type="ORF">T4A_5596</name>
    <name evidence="2" type="ORF">T4C_6526</name>
</gene>
<dbReference type="Proteomes" id="UP000054632">
    <property type="component" value="Unassembled WGS sequence"/>
</dbReference>
<accession>A0A0V1JTL9</accession>
<evidence type="ECO:0000313" key="1">
    <source>
        <dbReference type="EMBL" id="KRY70696.1"/>
    </source>
</evidence>
<sequence>MTVWSNDELTNEYGTFSWPVGKRFYVLYNLPSVPEKRSKIATGDKVPIQFSTKGFSQLVLENPEKSRILILIDHCLLVFKLGKIVCAIVLNPCRHFPKLTVKLYTTIYQIRLTEIELIVSV</sequence>
<dbReference type="AlphaFoldDB" id="A0A0V1JTL9"/>
<evidence type="ECO:0000313" key="3">
    <source>
        <dbReference type="Proteomes" id="UP000054632"/>
    </source>
</evidence>
<name>A0A0V1JTL9_TRIPS</name>
<comment type="caution">
    <text evidence="2">The sequence shown here is derived from an EMBL/GenBank/DDBJ whole genome shotgun (WGS) entry which is preliminary data.</text>
</comment>
<dbReference type="EMBL" id="JYDR01000069">
    <property type="protein sequence ID" value="KRY70696.1"/>
    <property type="molecule type" value="Genomic_DNA"/>
</dbReference>
<reference evidence="3 4" key="1">
    <citation type="submission" date="2015-01" db="EMBL/GenBank/DDBJ databases">
        <title>Evolution of Trichinella species and genotypes.</title>
        <authorList>
            <person name="Korhonen P.K."/>
            <person name="Edoardo P."/>
            <person name="Giuseppe L.R."/>
            <person name="Gasser R.B."/>
        </authorList>
    </citation>
    <scope>NUCLEOTIDE SEQUENCE [LARGE SCALE GENOMIC DNA]</scope>
    <source>
        <strain evidence="1">ISS13</strain>
        <strain evidence="2">ISS176</strain>
    </source>
</reference>